<evidence type="ECO:0000313" key="2">
    <source>
        <dbReference type="Proteomes" id="UP000292082"/>
    </source>
</evidence>
<evidence type="ECO:0000313" key="1">
    <source>
        <dbReference type="EMBL" id="TBU65879.1"/>
    </source>
</evidence>
<keyword evidence="2" id="KW-1185">Reference proteome</keyword>
<accession>A0A4Q9QDR4</accession>
<reference evidence="1 2" key="1">
    <citation type="submission" date="2019-01" db="EMBL/GenBank/DDBJ databases">
        <title>Draft genome sequences of three monokaryotic isolates of the white-rot basidiomycete fungus Dichomitus squalens.</title>
        <authorList>
            <consortium name="DOE Joint Genome Institute"/>
            <person name="Lopez S.C."/>
            <person name="Andreopoulos B."/>
            <person name="Pangilinan J."/>
            <person name="Lipzen A."/>
            <person name="Riley R."/>
            <person name="Ahrendt S."/>
            <person name="Ng V."/>
            <person name="Barry K."/>
            <person name="Daum C."/>
            <person name="Grigoriev I.V."/>
            <person name="Hilden K.S."/>
            <person name="Makela M.R."/>
            <person name="de Vries R.P."/>
        </authorList>
    </citation>
    <scope>NUCLEOTIDE SEQUENCE [LARGE SCALE GENOMIC DNA]</scope>
    <source>
        <strain evidence="1 2">CBS 464.89</strain>
    </source>
</reference>
<protein>
    <submittedName>
        <fullName evidence="1">Uncharacterized protein</fullName>
    </submittedName>
</protein>
<sequence length="198" mass="22239">MTWQVVMSCTPEATLREPQNSSTERAFSSISMGYSAIPAAEASSPTIVPDCSWNFRPRPTSGLAASLYTEPRARARLPQFEVDTTFSRCKGRLLRTHITEDAIASRYQSDGDMQAIKLKPETDSDEIITILNSLHLNELALLTVFIDFEMSKVAALRGFLGMESRDSWLCSWVQEGRITQLQFDMIRAGMQRGSYDRS</sequence>
<proteinExistence type="predicted"/>
<dbReference type="EMBL" id="ML145084">
    <property type="protein sequence ID" value="TBU65879.1"/>
    <property type="molecule type" value="Genomic_DNA"/>
</dbReference>
<dbReference type="Proteomes" id="UP000292082">
    <property type="component" value="Unassembled WGS sequence"/>
</dbReference>
<gene>
    <name evidence="1" type="ORF">BD310DRAFT_804323</name>
</gene>
<dbReference type="AlphaFoldDB" id="A0A4Q9QDR4"/>
<organism evidence="1 2">
    <name type="scientific">Dichomitus squalens</name>
    <dbReference type="NCBI Taxonomy" id="114155"/>
    <lineage>
        <taxon>Eukaryota</taxon>
        <taxon>Fungi</taxon>
        <taxon>Dikarya</taxon>
        <taxon>Basidiomycota</taxon>
        <taxon>Agaricomycotina</taxon>
        <taxon>Agaricomycetes</taxon>
        <taxon>Polyporales</taxon>
        <taxon>Polyporaceae</taxon>
        <taxon>Dichomitus</taxon>
    </lineage>
</organism>
<name>A0A4Q9QDR4_9APHY</name>